<name>A0ABV7YR39_9BACT</name>
<dbReference type="InterPro" id="IPR011990">
    <property type="entry name" value="TPR-like_helical_dom_sf"/>
</dbReference>
<protein>
    <submittedName>
        <fullName evidence="4">Tetratricopeptide repeat protein</fullName>
    </submittedName>
</protein>
<dbReference type="RefSeq" id="WP_379835349.1">
    <property type="nucleotide sequence ID" value="NZ_JBHRYQ010000001.1"/>
</dbReference>
<gene>
    <name evidence="4" type="ORF">ACFOOI_04030</name>
</gene>
<dbReference type="Gene3D" id="1.25.40.10">
    <property type="entry name" value="Tetratricopeptide repeat domain"/>
    <property type="match status" value="2"/>
</dbReference>
<dbReference type="EMBL" id="JBHRYQ010000001">
    <property type="protein sequence ID" value="MFC3809814.1"/>
    <property type="molecule type" value="Genomic_DNA"/>
</dbReference>
<proteinExistence type="predicted"/>
<feature type="repeat" description="TPR" evidence="3">
    <location>
        <begin position="159"/>
        <end position="192"/>
    </location>
</feature>
<dbReference type="Pfam" id="PF13431">
    <property type="entry name" value="TPR_17"/>
    <property type="match status" value="1"/>
</dbReference>
<dbReference type="PANTHER" id="PTHR44858:SF1">
    <property type="entry name" value="UDP-N-ACETYLGLUCOSAMINE--PEPTIDE N-ACETYLGLUCOSAMINYLTRANSFERASE SPINDLY-RELATED"/>
    <property type="match status" value="1"/>
</dbReference>
<feature type="repeat" description="TPR" evidence="3">
    <location>
        <begin position="57"/>
        <end position="90"/>
    </location>
</feature>
<dbReference type="PROSITE" id="PS51257">
    <property type="entry name" value="PROKAR_LIPOPROTEIN"/>
    <property type="match status" value="1"/>
</dbReference>
<feature type="repeat" description="TPR" evidence="3">
    <location>
        <begin position="193"/>
        <end position="226"/>
    </location>
</feature>
<dbReference type="PROSITE" id="PS50005">
    <property type="entry name" value="TPR"/>
    <property type="match status" value="4"/>
</dbReference>
<dbReference type="InterPro" id="IPR019734">
    <property type="entry name" value="TPR_rpt"/>
</dbReference>
<reference evidence="5" key="1">
    <citation type="journal article" date="2019" name="Int. J. Syst. Evol. Microbiol.">
        <title>The Global Catalogue of Microorganisms (GCM) 10K type strain sequencing project: providing services to taxonomists for standard genome sequencing and annotation.</title>
        <authorList>
            <consortium name="The Broad Institute Genomics Platform"/>
            <consortium name="The Broad Institute Genome Sequencing Center for Infectious Disease"/>
            <person name="Wu L."/>
            <person name="Ma J."/>
        </authorList>
    </citation>
    <scope>NUCLEOTIDE SEQUENCE [LARGE SCALE GENOMIC DNA]</scope>
    <source>
        <strain evidence="5">CECT 7956</strain>
    </source>
</reference>
<evidence type="ECO:0000256" key="2">
    <source>
        <dbReference type="ARBA" id="ARBA00022803"/>
    </source>
</evidence>
<feature type="repeat" description="TPR" evidence="3">
    <location>
        <begin position="23"/>
        <end position="56"/>
    </location>
</feature>
<accession>A0ABV7YR39</accession>
<dbReference type="InterPro" id="IPR050498">
    <property type="entry name" value="Ycf3"/>
</dbReference>
<dbReference type="SMART" id="SM00028">
    <property type="entry name" value="TPR"/>
    <property type="match status" value="8"/>
</dbReference>
<dbReference type="PANTHER" id="PTHR44858">
    <property type="entry name" value="TETRATRICOPEPTIDE REPEAT PROTEIN 6"/>
    <property type="match status" value="1"/>
</dbReference>
<comment type="caution">
    <text evidence="4">The sequence shown here is derived from an EMBL/GenBank/DDBJ whole genome shotgun (WGS) entry which is preliminary data.</text>
</comment>
<keyword evidence="2 3" id="KW-0802">TPR repeat</keyword>
<evidence type="ECO:0000313" key="4">
    <source>
        <dbReference type="EMBL" id="MFC3809814.1"/>
    </source>
</evidence>
<organism evidence="4 5">
    <name type="scientific">Lacihabitans lacunae</name>
    <dbReference type="NCBI Taxonomy" id="1028214"/>
    <lineage>
        <taxon>Bacteria</taxon>
        <taxon>Pseudomonadati</taxon>
        <taxon>Bacteroidota</taxon>
        <taxon>Cytophagia</taxon>
        <taxon>Cytophagales</taxon>
        <taxon>Leadbetterellaceae</taxon>
        <taxon>Lacihabitans</taxon>
    </lineage>
</organism>
<keyword evidence="1" id="KW-0677">Repeat</keyword>
<evidence type="ECO:0000313" key="5">
    <source>
        <dbReference type="Proteomes" id="UP001595616"/>
    </source>
</evidence>
<evidence type="ECO:0000256" key="3">
    <source>
        <dbReference type="PROSITE-ProRule" id="PRU00339"/>
    </source>
</evidence>
<dbReference type="Pfam" id="PF00515">
    <property type="entry name" value="TPR_1"/>
    <property type="match status" value="1"/>
</dbReference>
<dbReference type="PROSITE" id="PS50293">
    <property type="entry name" value="TPR_REGION"/>
    <property type="match status" value="3"/>
</dbReference>
<sequence>MKVYILILITVFGFVGCKSKKESAEFFKRGNYHFKKNELDQALTFFSEAIEKDGNFADAYNNRGVVYLKLEKHKEAKEDFEKAIALDATFIEAKYNLAKLFSDQNKLPESEALFKDIQHKYKDSSDFMNHFGQNSIKMNKISEGLFALTESVRLDPQNVEAITNLGYVYTLQNENQKAKTEFEKALKINPNFAYALNNLATIYEKENKLSEAIEYLKKAEKVNPIDIIILNNLTLCYLETNSQSTAKNYLDKSERIAAENPYTIRNRGIYEISYGDAKNGINTLTNLEKAHPDVEYIYYFLGKGYLKIGDKNSACKHIKTGKTLKDGKSELLNAGC</sequence>
<dbReference type="Proteomes" id="UP001595616">
    <property type="component" value="Unassembled WGS sequence"/>
</dbReference>
<keyword evidence="5" id="KW-1185">Reference proteome</keyword>
<evidence type="ECO:0000256" key="1">
    <source>
        <dbReference type="ARBA" id="ARBA00022737"/>
    </source>
</evidence>
<dbReference type="SUPFAM" id="SSF48452">
    <property type="entry name" value="TPR-like"/>
    <property type="match status" value="2"/>
</dbReference>